<accession>A0A4Q2DA90</accession>
<keyword evidence="1" id="KW-1133">Transmembrane helix</keyword>
<feature type="transmembrane region" description="Helical" evidence="1">
    <location>
        <begin position="89"/>
        <end position="112"/>
    </location>
</feature>
<keyword evidence="3" id="KW-1185">Reference proteome</keyword>
<proteinExistence type="predicted"/>
<name>A0A4Q2DA90_9AGAR</name>
<reference evidence="2 3" key="1">
    <citation type="submission" date="2019-01" db="EMBL/GenBank/DDBJ databases">
        <title>Draft genome sequence of Psathyrella aberdarensis IHI B618.</title>
        <authorList>
            <person name="Buettner E."/>
            <person name="Kellner H."/>
        </authorList>
    </citation>
    <scope>NUCLEOTIDE SEQUENCE [LARGE SCALE GENOMIC DNA]</scope>
    <source>
        <strain evidence="2 3">IHI B618</strain>
    </source>
</reference>
<organism evidence="2 3">
    <name type="scientific">Candolleomyces aberdarensis</name>
    <dbReference type="NCBI Taxonomy" id="2316362"/>
    <lineage>
        <taxon>Eukaryota</taxon>
        <taxon>Fungi</taxon>
        <taxon>Dikarya</taxon>
        <taxon>Basidiomycota</taxon>
        <taxon>Agaricomycotina</taxon>
        <taxon>Agaricomycetes</taxon>
        <taxon>Agaricomycetidae</taxon>
        <taxon>Agaricales</taxon>
        <taxon>Agaricineae</taxon>
        <taxon>Psathyrellaceae</taxon>
        <taxon>Candolleomyces</taxon>
    </lineage>
</organism>
<dbReference type="AlphaFoldDB" id="A0A4Q2DA90"/>
<feature type="transmembrane region" description="Helical" evidence="1">
    <location>
        <begin position="54"/>
        <end position="77"/>
    </location>
</feature>
<dbReference type="EMBL" id="SDEE01000575">
    <property type="protein sequence ID" value="RXW15245.1"/>
    <property type="molecule type" value="Genomic_DNA"/>
</dbReference>
<dbReference type="Proteomes" id="UP000290288">
    <property type="component" value="Unassembled WGS sequence"/>
</dbReference>
<comment type="caution">
    <text evidence="2">The sequence shown here is derived from an EMBL/GenBank/DDBJ whole genome shotgun (WGS) entry which is preliminary data.</text>
</comment>
<dbReference type="STRING" id="2316362.A0A4Q2DA90"/>
<evidence type="ECO:0000313" key="2">
    <source>
        <dbReference type="EMBL" id="RXW15245.1"/>
    </source>
</evidence>
<gene>
    <name evidence="2" type="ORF">EST38_g10605</name>
</gene>
<evidence type="ECO:0000256" key="1">
    <source>
        <dbReference type="SAM" id="Phobius"/>
    </source>
</evidence>
<sequence>MSTETKDTKETKACPVTFSSFFGYSKKDDKDAKDAKDAKITSSRRFPWKAFSGLALVTIAVLLSVLLTGLVIINYISLLWTLTKLPFKIVGGVLSIIAKVIVWPIGLILSLFKSAPKPLIPETNTLSCLNSMELQGWEVLNLLPGSDGNPATVKYTLNSPTPHALSIVDIDYRDTRIDVLSNGKYYGSTSDFALNKTEFCGEDLNKCLAQGFSTGTVVIPGGKQNVELTWSGKDVFPGTDKIVWGSERKRRVMWKKELCI</sequence>
<evidence type="ECO:0000313" key="3">
    <source>
        <dbReference type="Proteomes" id="UP000290288"/>
    </source>
</evidence>
<keyword evidence="1" id="KW-0812">Transmembrane</keyword>
<protein>
    <submittedName>
        <fullName evidence="2">Uncharacterized protein</fullName>
    </submittedName>
</protein>
<dbReference type="OrthoDB" id="2976780at2759"/>
<keyword evidence="1" id="KW-0472">Membrane</keyword>